<dbReference type="PANTHER" id="PTHR12815:SF42">
    <property type="entry name" value="BACTERIAL SURFACE ANTIGEN (D15) DOMAIN-CONTAINING PROTEIN"/>
    <property type="match status" value="1"/>
</dbReference>
<accession>A0ABP9WVA5</accession>
<gene>
    <name evidence="5" type="primary">bamA_2</name>
    <name evidence="5" type="ORF">Maes01_02534</name>
</gene>
<reference evidence="5 6" key="1">
    <citation type="submission" date="2024-02" db="EMBL/GenBank/DDBJ databases">
        <title>Microbulbifer aestuariivivens NBRC 112533.</title>
        <authorList>
            <person name="Ichikawa N."/>
            <person name="Katano-Makiyama Y."/>
            <person name="Hidaka K."/>
        </authorList>
    </citation>
    <scope>NUCLEOTIDE SEQUENCE [LARGE SCALE GENOMIC DNA]</scope>
    <source>
        <strain evidence="5 6">NBRC 112533</strain>
    </source>
</reference>
<dbReference type="InterPro" id="IPR010827">
    <property type="entry name" value="BamA/TamA_POTRA"/>
</dbReference>
<evidence type="ECO:0000256" key="3">
    <source>
        <dbReference type="ARBA" id="ARBA00023136"/>
    </source>
</evidence>
<comment type="subcellular location">
    <subcellularLocation>
        <location evidence="1">Membrane</location>
    </subcellularLocation>
</comment>
<dbReference type="InterPro" id="IPR034746">
    <property type="entry name" value="POTRA"/>
</dbReference>
<evidence type="ECO:0000259" key="4">
    <source>
        <dbReference type="PROSITE" id="PS51779"/>
    </source>
</evidence>
<keyword evidence="2" id="KW-1134">Transmembrane beta strand</keyword>
<dbReference type="Pfam" id="PF01103">
    <property type="entry name" value="Omp85"/>
    <property type="match status" value="1"/>
</dbReference>
<evidence type="ECO:0000256" key="1">
    <source>
        <dbReference type="ARBA" id="ARBA00004370"/>
    </source>
</evidence>
<keyword evidence="2" id="KW-0812">Transmembrane</keyword>
<dbReference type="Pfam" id="PF07244">
    <property type="entry name" value="POTRA"/>
    <property type="match status" value="1"/>
</dbReference>
<proteinExistence type="predicted"/>
<evidence type="ECO:0000313" key="6">
    <source>
        <dbReference type="Proteomes" id="UP001408594"/>
    </source>
</evidence>
<dbReference type="PANTHER" id="PTHR12815">
    <property type="entry name" value="SORTING AND ASSEMBLY MACHINERY SAMM50 PROTEIN FAMILY MEMBER"/>
    <property type="match status" value="1"/>
</dbReference>
<dbReference type="PROSITE" id="PS51779">
    <property type="entry name" value="POTRA"/>
    <property type="match status" value="1"/>
</dbReference>
<dbReference type="EMBL" id="BAABRT010000023">
    <property type="protein sequence ID" value="GAA5525956.1"/>
    <property type="molecule type" value="Genomic_DNA"/>
</dbReference>
<dbReference type="RefSeq" id="WP_345552055.1">
    <property type="nucleotide sequence ID" value="NZ_BAABRT010000023.1"/>
</dbReference>
<keyword evidence="3" id="KW-0472">Membrane</keyword>
<name>A0ABP9WVA5_9GAMM</name>
<comment type="caution">
    <text evidence="5">The sequence shown here is derived from an EMBL/GenBank/DDBJ whole genome shotgun (WGS) entry which is preliminary data.</text>
</comment>
<evidence type="ECO:0000313" key="5">
    <source>
        <dbReference type="EMBL" id="GAA5525956.1"/>
    </source>
</evidence>
<dbReference type="Gene3D" id="3.10.20.310">
    <property type="entry name" value="membrane protein fhac"/>
    <property type="match status" value="1"/>
</dbReference>
<sequence>MRRILAFLIVLSFILPVRCLAALPFVDELPDFKIRVNGERALRQWLREEMDKLRQDSPALKTYEDPRDVARYEQGDLEKLLRSRGYYDASVRHALVDGTIIYRVNPGPQYLLKSVAVDMPMHLRSDFPGVTLAAGDALEAQKVLDGVKTIEDFLQQNACLLNVDVSYEVTAIHNEARARLVYRVAPSPEVSVGQVRIEGVTSIDEAFLLDKLPVSSGDCFSRTKLDAGRLKLLRTNLINSVNSEVSAPYGGLVDVTFIVRERRHRTVRLGVGYYSSEGAGVSAGWEHRNIFGRGEKFEIESKLNPTQQTLKAELLLPYFLREDQSLAGKVELSNEERDAYSAESLTVGAKVLRTLSKHRTASAGAELKFSQVVEEEEVGSENYQLLYFPLGWKLDTTDNLLDARRGATAALELKPFVDVGDSETRFVKTLVVLTGYKTAEQMRYTPTLALRLKAGVISGLDSFELPADERFYSGGGGSVRGYAYESLGPRTLVEEPDGTVKLGDPSGGRALSEISVEGRFRFTKTWGGVLFVDGGNAYADPSPNFSDLYWGVGFGVRYMTSFAPLRLDIAFPLDKRDGVDDGFQVYVSLGQAF</sequence>
<protein>
    <submittedName>
        <fullName evidence="5">Outer membrane protein assembly factor BamA</fullName>
    </submittedName>
</protein>
<keyword evidence="6" id="KW-1185">Reference proteome</keyword>
<feature type="domain" description="POTRA" evidence="4">
    <location>
        <begin position="190"/>
        <end position="262"/>
    </location>
</feature>
<dbReference type="InterPro" id="IPR000184">
    <property type="entry name" value="Bac_surfAg_D15"/>
</dbReference>
<organism evidence="5 6">
    <name type="scientific">Microbulbifer aestuariivivens</name>
    <dbReference type="NCBI Taxonomy" id="1908308"/>
    <lineage>
        <taxon>Bacteria</taxon>
        <taxon>Pseudomonadati</taxon>
        <taxon>Pseudomonadota</taxon>
        <taxon>Gammaproteobacteria</taxon>
        <taxon>Cellvibrionales</taxon>
        <taxon>Microbulbiferaceae</taxon>
        <taxon>Microbulbifer</taxon>
    </lineage>
</organism>
<dbReference type="Gene3D" id="2.40.160.50">
    <property type="entry name" value="membrane protein fhac: a member of the omp85/tpsb transporter family"/>
    <property type="match status" value="1"/>
</dbReference>
<evidence type="ECO:0000256" key="2">
    <source>
        <dbReference type="ARBA" id="ARBA00022452"/>
    </source>
</evidence>
<dbReference type="Proteomes" id="UP001408594">
    <property type="component" value="Unassembled WGS sequence"/>
</dbReference>
<dbReference type="InterPro" id="IPR039910">
    <property type="entry name" value="D15-like"/>
</dbReference>